<dbReference type="InterPro" id="IPR050396">
    <property type="entry name" value="Glycosyltr_51/Transpeptidase"/>
</dbReference>
<dbReference type="Gene3D" id="1.10.3810.10">
    <property type="entry name" value="Biosynthetic peptidoglycan transglycosylase-like"/>
    <property type="match status" value="1"/>
</dbReference>
<dbReference type="KEGG" id="bbgw:UT28_C0001G0107"/>
<evidence type="ECO:0000256" key="15">
    <source>
        <dbReference type="ARBA" id="ARBA00034000"/>
    </source>
</evidence>
<keyword evidence="12" id="KW-0472">Membrane</keyword>
<evidence type="ECO:0000256" key="2">
    <source>
        <dbReference type="ARBA" id="ARBA00007090"/>
    </source>
</evidence>
<dbReference type="GO" id="GO:0030288">
    <property type="term" value="C:outer membrane-bounded periplasmic space"/>
    <property type="evidence" value="ECO:0007669"/>
    <property type="project" value="TreeGrafter"/>
</dbReference>
<proteinExistence type="inferred from homology"/>
<evidence type="ECO:0000256" key="12">
    <source>
        <dbReference type="ARBA" id="ARBA00023136"/>
    </source>
</evidence>
<sequence>MLNFKKMLSKLNPIKKRSFINFPKRKKFSWKKFRFYGVRVLIAFVALIVLLFAWYAKDLPTPGKIKNYQAAASTQLFDRNNKPIYALHGDIQRDLIESNDIPETIKQATVATEDKSFYKNHGIEFKAILRAAYGVITGVNKGGGSTITQQFVKNALLDPQRSYTRKIKELILSIEIEMMYNKDQILTMYLNEIPYGNNAYGVQAASKVYFNKDAKDLTLAESATLAALPQRPTYFSPYGTHPDARINRVNFVLDSMVSMKYIDKDQAGKAKEEAKNMKFAQPKEYIVAPHFVQYVKDQLVTKYGEQMVNEGGLQVTTTLDLDKQVLAEKAVQDAAGKRFNNINASNAALVSIDPKTGQIIAMVGSADYFNDDIDGQVNVADSLRQPGSSFKPIVYATAFKDKYNPAFTLWDVTTDFGGGYTPKNYDGNTHGPVSMRTALSNSLNIPAVKTLYLAGIDKSLETAHEMGITSLKGNADQYGLSLVLGSGEVKLSELTSAYGTFGNNGTHAPMTPILKVVDAKGKTVDEFKDGKGKEVLDPQIAYEISSILSDNDARSMVFGSRSTLYIPDRPDVAVKTGTTSLYKDAWTIGYTPSVVTGVWVGNNDNKPMTAGAAGAMAAAPIWRQYMQSVLGDNESFTKPDGIQNITVDKLSNKLPTSNSPETISDIFSTWQAPKKEDDIHVTIKIDKFTGKRATDDCPNQFTEERTYTDLHSEVPNNSNWEGPVRAAAERFGINISYAPEEKSCMGLSGKPTISFVSPINNATTDGKFTISVSANSAAGIKKVDFAIDGVFIGTVAQAPYSISSPGLSSGKHNITATATTTTDLSESAKINITVKKSISVPDSPTFNSVSGGVESATISWTNASSSALTSVRIYASETQGQLGIVVATVDANPSQSQSTTVNDLDSGQIYWFTLKSVDSSGHESTNNTQHSALIL</sequence>
<dbReference type="Gene3D" id="3.40.710.10">
    <property type="entry name" value="DD-peptidase/beta-lactamase superfamily"/>
    <property type="match status" value="1"/>
</dbReference>
<keyword evidence="6" id="KW-0645">Protease</keyword>
<gene>
    <name evidence="18" type="ORF">UT28_C0001G0107</name>
</gene>
<evidence type="ECO:0000256" key="13">
    <source>
        <dbReference type="ARBA" id="ARBA00023268"/>
    </source>
</evidence>
<dbReference type="SUPFAM" id="SSF56601">
    <property type="entry name" value="beta-lactamase/transpeptidase-like"/>
    <property type="match status" value="1"/>
</dbReference>
<dbReference type="PROSITE" id="PS50853">
    <property type="entry name" value="FN3"/>
    <property type="match status" value="1"/>
</dbReference>
<dbReference type="NCBIfam" id="TIGR02074">
    <property type="entry name" value="PBP_1a_fam"/>
    <property type="match status" value="1"/>
</dbReference>
<accession>A0A0G4B4I9</accession>
<evidence type="ECO:0000256" key="3">
    <source>
        <dbReference type="ARBA" id="ARBA00007739"/>
    </source>
</evidence>
<dbReference type="PANTHER" id="PTHR32282">
    <property type="entry name" value="BINDING PROTEIN TRANSPEPTIDASE, PUTATIVE-RELATED"/>
    <property type="match status" value="1"/>
</dbReference>
<keyword evidence="8" id="KW-0808">Transferase</keyword>
<dbReference type="GO" id="GO:0008955">
    <property type="term" value="F:peptidoglycan glycosyltransferase activity"/>
    <property type="evidence" value="ECO:0007669"/>
    <property type="project" value="UniProtKB-EC"/>
</dbReference>
<keyword evidence="5" id="KW-0121">Carboxypeptidase</keyword>
<evidence type="ECO:0000313" key="18">
    <source>
        <dbReference type="EMBL" id="AKM81922.1"/>
    </source>
</evidence>
<evidence type="ECO:0000256" key="1">
    <source>
        <dbReference type="ARBA" id="ARBA00004236"/>
    </source>
</evidence>
<dbReference type="GO" id="GO:0008658">
    <property type="term" value="F:penicillin binding"/>
    <property type="evidence" value="ECO:0007669"/>
    <property type="project" value="InterPro"/>
</dbReference>
<keyword evidence="10" id="KW-0133">Cell shape</keyword>
<organism evidence="18 19">
    <name type="scientific">Berkelbacteria bacterium GW2011_GWE1_39_12</name>
    <dbReference type="NCBI Taxonomy" id="1618337"/>
    <lineage>
        <taxon>Bacteria</taxon>
        <taxon>Candidatus Berkelbacteria</taxon>
    </lineage>
</organism>
<keyword evidence="7" id="KW-0328">Glycosyltransferase</keyword>
<comment type="subcellular location">
    <subcellularLocation>
        <location evidence="1">Cell membrane</location>
    </subcellularLocation>
</comment>
<dbReference type="AlphaFoldDB" id="A0A0G4B4I9"/>
<evidence type="ECO:0000256" key="5">
    <source>
        <dbReference type="ARBA" id="ARBA00022645"/>
    </source>
</evidence>
<evidence type="ECO:0000256" key="6">
    <source>
        <dbReference type="ARBA" id="ARBA00022670"/>
    </source>
</evidence>
<evidence type="ECO:0000256" key="8">
    <source>
        <dbReference type="ARBA" id="ARBA00022679"/>
    </source>
</evidence>
<evidence type="ECO:0000256" key="7">
    <source>
        <dbReference type="ARBA" id="ARBA00022676"/>
    </source>
</evidence>
<dbReference type="GO" id="GO:0071555">
    <property type="term" value="P:cell wall organization"/>
    <property type="evidence" value="ECO:0007669"/>
    <property type="project" value="UniProtKB-KW"/>
</dbReference>
<dbReference type="GO" id="GO:0006508">
    <property type="term" value="P:proteolysis"/>
    <property type="evidence" value="ECO:0007669"/>
    <property type="project" value="UniProtKB-KW"/>
</dbReference>
<dbReference type="Pfam" id="PF00905">
    <property type="entry name" value="Transpeptidase"/>
    <property type="match status" value="1"/>
</dbReference>
<dbReference type="GO" id="GO:0005886">
    <property type="term" value="C:plasma membrane"/>
    <property type="evidence" value="ECO:0007669"/>
    <property type="project" value="UniProtKB-SubCell"/>
</dbReference>
<dbReference type="SUPFAM" id="SSF49265">
    <property type="entry name" value="Fibronectin type III"/>
    <property type="match status" value="1"/>
</dbReference>
<dbReference type="InterPro" id="IPR023346">
    <property type="entry name" value="Lysozyme-like_dom_sf"/>
</dbReference>
<keyword evidence="14" id="KW-0961">Cell wall biogenesis/degradation</keyword>
<dbReference type="InterPro" id="IPR012338">
    <property type="entry name" value="Beta-lactam/transpept-like"/>
</dbReference>
<name>A0A0G4B4I9_9BACT</name>
<dbReference type="GO" id="GO:0008360">
    <property type="term" value="P:regulation of cell shape"/>
    <property type="evidence" value="ECO:0007669"/>
    <property type="project" value="UniProtKB-KW"/>
</dbReference>
<dbReference type="PANTHER" id="PTHR32282:SF11">
    <property type="entry name" value="PENICILLIN-BINDING PROTEIN 1B"/>
    <property type="match status" value="1"/>
</dbReference>
<dbReference type="InterPro" id="IPR001460">
    <property type="entry name" value="PCN-bd_Tpept"/>
</dbReference>
<dbReference type="PATRIC" id="fig|1618337.4.peg.105"/>
<keyword evidence="11" id="KW-0573">Peptidoglycan synthesis</keyword>
<evidence type="ECO:0000256" key="16">
    <source>
        <dbReference type="ARBA" id="ARBA00049902"/>
    </source>
</evidence>
<dbReference type="Pfam" id="PF00912">
    <property type="entry name" value="Transgly"/>
    <property type="match status" value="1"/>
</dbReference>
<dbReference type="EMBL" id="CP011213">
    <property type="protein sequence ID" value="AKM81922.1"/>
    <property type="molecule type" value="Genomic_DNA"/>
</dbReference>
<dbReference type="STRING" id="1618337.UT28_C0001G0107"/>
<evidence type="ECO:0000256" key="9">
    <source>
        <dbReference type="ARBA" id="ARBA00022801"/>
    </source>
</evidence>
<evidence type="ECO:0000259" key="17">
    <source>
        <dbReference type="PROSITE" id="PS50853"/>
    </source>
</evidence>
<comment type="catalytic activity">
    <reaction evidence="16">
        <text>[GlcNAc-(1-&gt;4)-Mur2Ac(oyl-L-Ala-gamma-D-Glu-L-Lys-D-Ala-D-Ala)](n)-di-trans,octa-cis-undecaprenyl diphosphate + beta-D-GlcNAc-(1-&gt;4)-Mur2Ac(oyl-L-Ala-gamma-D-Glu-L-Lys-D-Ala-D-Ala)-di-trans,octa-cis-undecaprenyl diphosphate = [GlcNAc-(1-&gt;4)-Mur2Ac(oyl-L-Ala-gamma-D-Glu-L-Lys-D-Ala-D-Ala)](n+1)-di-trans,octa-cis-undecaprenyl diphosphate + di-trans,octa-cis-undecaprenyl diphosphate + H(+)</text>
        <dbReference type="Rhea" id="RHEA:23708"/>
        <dbReference type="Rhea" id="RHEA-COMP:9602"/>
        <dbReference type="Rhea" id="RHEA-COMP:9603"/>
        <dbReference type="ChEBI" id="CHEBI:15378"/>
        <dbReference type="ChEBI" id="CHEBI:58405"/>
        <dbReference type="ChEBI" id="CHEBI:60033"/>
        <dbReference type="ChEBI" id="CHEBI:78435"/>
        <dbReference type="EC" id="2.4.99.28"/>
    </reaction>
</comment>
<dbReference type="InterPro" id="IPR013783">
    <property type="entry name" value="Ig-like_fold"/>
</dbReference>
<keyword evidence="4" id="KW-1003">Cell membrane</keyword>
<evidence type="ECO:0000256" key="14">
    <source>
        <dbReference type="ARBA" id="ARBA00023316"/>
    </source>
</evidence>
<dbReference type="Pfam" id="PF17957">
    <property type="entry name" value="Big_7"/>
    <property type="match status" value="1"/>
</dbReference>
<keyword evidence="13" id="KW-0511">Multifunctional enzyme</keyword>
<feature type="domain" description="Fibronectin type-III" evidence="17">
    <location>
        <begin position="840"/>
        <end position="935"/>
    </location>
</feature>
<dbReference type="Gene3D" id="2.60.40.10">
    <property type="entry name" value="Immunoglobulins"/>
    <property type="match status" value="2"/>
</dbReference>
<dbReference type="GO" id="GO:0009252">
    <property type="term" value="P:peptidoglycan biosynthetic process"/>
    <property type="evidence" value="ECO:0007669"/>
    <property type="project" value="UniProtKB-KW"/>
</dbReference>
<dbReference type="SUPFAM" id="SSF53955">
    <property type="entry name" value="Lysozyme-like"/>
    <property type="match status" value="1"/>
</dbReference>
<evidence type="ECO:0000256" key="10">
    <source>
        <dbReference type="ARBA" id="ARBA00022960"/>
    </source>
</evidence>
<dbReference type="FunFam" id="1.10.3810.10:FF:000001">
    <property type="entry name" value="Penicillin-binding protein 1A"/>
    <property type="match status" value="1"/>
</dbReference>
<dbReference type="Proteomes" id="UP000035648">
    <property type="component" value="Chromosome"/>
</dbReference>
<comment type="similarity">
    <text evidence="2">In the C-terminal section; belongs to the transpeptidase family.</text>
</comment>
<keyword evidence="9" id="KW-0378">Hydrolase</keyword>
<evidence type="ECO:0000313" key="19">
    <source>
        <dbReference type="Proteomes" id="UP000035648"/>
    </source>
</evidence>
<reference evidence="18 19" key="1">
    <citation type="journal article" date="2015" name="Nature">
        <title>rRNA introns, odd ribosomes, and small enigmatic genomes across a large radiation of phyla.</title>
        <authorList>
            <person name="Brown C.T."/>
            <person name="Hug L.A."/>
            <person name="Thomas B.C."/>
            <person name="Sharon I."/>
            <person name="Castelle C.J."/>
            <person name="Singh A."/>
            <person name="Wilkins M.J."/>
            <person name="Williams K.H."/>
            <person name="Banfield J.F."/>
        </authorList>
    </citation>
    <scope>NUCLEOTIDE SEQUENCE [LARGE SCALE GENOMIC DNA]</scope>
</reference>
<dbReference type="InterPro" id="IPR001264">
    <property type="entry name" value="Glyco_trans_51"/>
</dbReference>
<evidence type="ECO:0000256" key="11">
    <source>
        <dbReference type="ARBA" id="ARBA00022984"/>
    </source>
</evidence>
<comment type="similarity">
    <text evidence="3">In the N-terminal section; belongs to the glycosyltransferase 51 family.</text>
</comment>
<dbReference type="InterPro" id="IPR003961">
    <property type="entry name" value="FN3_dom"/>
</dbReference>
<dbReference type="InterPro" id="IPR036950">
    <property type="entry name" value="PBP_transglycosylase"/>
</dbReference>
<comment type="catalytic activity">
    <reaction evidence="15">
        <text>Preferential cleavage: (Ac)2-L-Lys-D-Ala-|-D-Ala. Also transpeptidation of peptidyl-alanyl moieties that are N-acyl substituents of D-alanine.</text>
        <dbReference type="EC" id="3.4.16.4"/>
    </reaction>
</comment>
<evidence type="ECO:0000256" key="4">
    <source>
        <dbReference type="ARBA" id="ARBA00022475"/>
    </source>
</evidence>
<dbReference type="InterPro" id="IPR036116">
    <property type="entry name" value="FN3_sf"/>
</dbReference>
<dbReference type="GO" id="GO:0009002">
    <property type="term" value="F:serine-type D-Ala-D-Ala carboxypeptidase activity"/>
    <property type="evidence" value="ECO:0007669"/>
    <property type="project" value="UniProtKB-EC"/>
</dbReference>
<protein>
    <submittedName>
        <fullName evidence="18">1A family penicillin-binding protein</fullName>
    </submittedName>
</protein>